<dbReference type="SUPFAM" id="SSF56281">
    <property type="entry name" value="Metallo-hydrolase/oxidoreductase"/>
    <property type="match status" value="1"/>
</dbReference>
<dbReference type="CDD" id="cd07724">
    <property type="entry name" value="POD-like_MBL-fold"/>
    <property type="match status" value="1"/>
</dbReference>
<evidence type="ECO:0000256" key="1">
    <source>
        <dbReference type="ARBA" id="ARBA00022723"/>
    </source>
</evidence>
<dbReference type="PANTHER" id="PTHR43084:SF1">
    <property type="entry name" value="PERSULFIDE DIOXYGENASE ETHE1, MITOCHONDRIAL"/>
    <property type="match status" value="1"/>
</dbReference>
<keyword evidence="1" id="KW-0479">Metal-binding</keyword>
<proteinExistence type="predicted"/>
<reference evidence="4" key="2">
    <citation type="journal article" date="2001" name="FEBS Lett.">
        <title>Expansion of the zinc metallo-hydrolase family of the beta-lactamase fold.</title>
        <authorList>
            <person name="Daiyasu H."/>
            <person name="Osaka K."/>
            <person name="Ishino Y."/>
            <person name="Toh H."/>
        </authorList>
    </citation>
    <scope>NUCLEOTIDE SEQUENCE</scope>
</reference>
<dbReference type="Gene3D" id="3.60.15.10">
    <property type="entry name" value="Ribonuclease Z/Hydroxyacylglutathione hydrolase-like"/>
    <property type="match status" value="1"/>
</dbReference>
<dbReference type="RefSeq" id="WP_028311093.1">
    <property type="nucleotide sequence ID" value="NZ_AXWS01000008.1"/>
</dbReference>
<dbReference type="InterPro" id="IPR001279">
    <property type="entry name" value="Metallo-B-lactamas"/>
</dbReference>
<dbReference type="PANTHER" id="PTHR43084">
    <property type="entry name" value="PERSULFIDE DIOXYGENASE ETHE1"/>
    <property type="match status" value="1"/>
</dbReference>
<reference evidence="4" key="4">
    <citation type="journal article" date="2007" name="Biochem. Pharmacol.">
        <title>Metallo-beta-lactamases (classification, activity, genetic organization, structure, zinc coordination) and their superfamily.</title>
        <authorList>
            <person name="Bebrone C."/>
        </authorList>
    </citation>
    <scope>NUCLEOTIDE SEQUENCE</scope>
</reference>
<dbReference type="InterPro" id="IPR051682">
    <property type="entry name" value="Mito_Persulfide_Diox"/>
</dbReference>
<sequence>MTADIHSLFDPVTGTWTHVLADRATRRAAVIDPVLDFDPKAGRISHASAEAVLALLDREGLSLAWLLETHAHADHLSAADWLKTRRPAARTAIGARIGAVQAVFKRVFNLDAGFATDGSQFDRLLGDGDSIALGASTITTLAVPGHTPADVAYLVRDCRHAGDDLPLAHDAVFVGDTLFPPDVGSARCDFPGGDARQLYRSARRLLALPSATRLYVCHDYPPAGRAPQAFASLADQRARNLHLHDGIDEDSFVSLRQARDATLDMPVLLLPSMQVNLRAGALPPPESDGRRYLKLPLDAF</sequence>
<dbReference type="OrthoDB" id="9784009at2"/>
<organism evidence="3 4">
    <name type="scientific">Derxia gummosa DSM 723</name>
    <dbReference type="NCBI Taxonomy" id="1121388"/>
    <lineage>
        <taxon>Bacteria</taxon>
        <taxon>Pseudomonadati</taxon>
        <taxon>Pseudomonadota</taxon>
        <taxon>Betaproteobacteria</taxon>
        <taxon>Burkholderiales</taxon>
        <taxon>Alcaligenaceae</taxon>
        <taxon>Derxia</taxon>
    </lineage>
</organism>
<reference evidence="4" key="5">
    <citation type="submission" date="2025-08" db="UniProtKB">
        <authorList>
            <consortium name="RefSeq"/>
        </authorList>
    </citation>
    <scope>IDENTIFICATION</scope>
</reference>
<dbReference type="Pfam" id="PF00753">
    <property type="entry name" value="Lactamase_B"/>
    <property type="match status" value="1"/>
</dbReference>
<evidence type="ECO:0000259" key="2">
    <source>
        <dbReference type="SMART" id="SM00849"/>
    </source>
</evidence>
<protein>
    <submittedName>
        <fullName evidence="4">MBL fold metallo-hydrolase</fullName>
        <ecNumber evidence="4">3.-.-.-</ecNumber>
    </submittedName>
</protein>
<dbReference type="InterPro" id="IPR044528">
    <property type="entry name" value="POD-like_MBL-fold"/>
</dbReference>
<accession>A0A8B6X361</accession>
<name>A0A8B6X361_9BURK</name>
<dbReference type="GO" id="GO:0070813">
    <property type="term" value="P:hydrogen sulfide metabolic process"/>
    <property type="evidence" value="ECO:0007669"/>
    <property type="project" value="TreeGrafter"/>
</dbReference>
<evidence type="ECO:0000313" key="4">
    <source>
        <dbReference type="RefSeq" id="WP_028311093.1"/>
    </source>
</evidence>
<dbReference type="Proteomes" id="UP000675920">
    <property type="component" value="Unplaced"/>
</dbReference>
<dbReference type="GO" id="GO:0050313">
    <property type="term" value="F:sulfur dioxygenase activity"/>
    <property type="evidence" value="ECO:0007669"/>
    <property type="project" value="InterPro"/>
</dbReference>
<evidence type="ECO:0000313" key="3">
    <source>
        <dbReference type="Proteomes" id="UP000675920"/>
    </source>
</evidence>
<dbReference type="EC" id="3.-.-.-" evidence="4"/>
<keyword evidence="3" id="KW-1185">Reference proteome</keyword>
<reference evidence="4" key="1">
    <citation type="journal article" date="1999" name="In Silico Biol.">
        <title>An evolutionary classification of the metallo-beta-lactamase fold proteins.</title>
        <authorList>
            <person name="Aravind L."/>
        </authorList>
    </citation>
    <scope>NUCLEOTIDE SEQUENCE</scope>
</reference>
<dbReference type="SMART" id="SM00849">
    <property type="entry name" value="Lactamase_B"/>
    <property type="match status" value="1"/>
</dbReference>
<reference evidence="4" key="3">
    <citation type="journal article" date="2002" name="Nucleic Acids Res.">
        <title>Metallo-beta-lactamase fold within nucleic acids processing enzymes: the beta-CASP family.</title>
        <authorList>
            <person name="Callebaut I."/>
            <person name="Moshous D."/>
            <person name="Mornon J.P."/>
            <person name="de Villartay J.P."/>
        </authorList>
    </citation>
    <scope>NUCLEOTIDE SEQUENCE</scope>
</reference>
<dbReference type="AlphaFoldDB" id="A0A8B6X361"/>
<dbReference type="GO" id="GO:0046872">
    <property type="term" value="F:metal ion binding"/>
    <property type="evidence" value="ECO:0007669"/>
    <property type="project" value="UniProtKB-KW"/>
</dbReference>
<dbReference type="InterPro" id="IPR036866">
    <property type="entry name" value="RibonucZ/Hydroxyglut_hydro"/>
</dbReference>
<feature type="domain" description="Metallo-beta-lactamase" evidence="2">
    <location>
        <begin position="14"/>
        <end position="218"/>
    </location>
</feature>
<dbReference type="GO" id="GO:0006749">
    <property type="term" value="P:glutathione metabolic process"/>
    <property type="evidence" value="ECO:0007669"/>
    <property type="project" value="InterPro"/>
</dbReference>